<keyword evidence="2" id="KW-1185">Reference proteome</keyword>
<dbReference type="EMBL" id="LXQA010225571">
    <property type="protein sequence ID" value="MCI35656.1"/>
    <property type="molecule type" value="Genomic_DNA"/>
</dbReference>
<evidence type="ECO:0000313" key="2">
    <source>
        <dbReference type="Proteomes" id="UP000265520"/>
    </source>
</evidence>
<proteinExistence type="predicted"/>
<dbReference type="Proteomes" id="UP000265520">
    <property type="component" value="Unassembled WGS sequence"/>
</dbReference>
<organism evidence="1 2">
    <name type="scientific">Trifolium medium</name>
    <dbReference type="NCBI Taxonomy" id="97028"/>
    <lineage>
        <taxon>Eukaryota</taxon>
        <taxon>Viridiplantae</taxon>
        <taxon>Streptophyta</taxon>
        <taxon>Embryophyta</taxon>
        <taxon>Tracheophyta</taxon>
        <taxon>Spermatophyta</taxon>
        <taxon>Magnoliopsida</taxon>
        <taxon>eudicotyledons</taxon>
        <taxon>Gunneridae</taxon>
        <taxon>Pentapetalae</taxon>
        <taxon>rosids</taxon>
        <taxon>fabids</taxon>
        <taxon>Fabales</taxon>
        <taxon>Fabaceae</taxon>
        <taxon>Papilionoideae</taxon>
        <taxon>50 kb inversion clade</taxon>
        <taxon>NPAAA clade</taxon>
        <taxon>Hologalegina</taxon>
        <taxon>IRL clade</taxon>
        <taxon>Trifolieae</taxon>
        <taxon>Trifolium</taxon>
    </lineage>
</organism>
<comment type="caution">
    <text evidence="1">The sequence shown here is derived from an EMBL/GenBank/DDBJ whole genome shotgun (WGS) entry which is preliminary data.</text>
</comment>
<feature type="non-terminal residue" evidence="1">
    <location>
        <position position="1"/>
    </location>
</feature>
<accession>A0A392RIL1</accession>
<dbReference type="AlphaFoldDB" id="A0A392RIL1"/>
<evidence type="ECO:0000313" key="1">
    <source>
        <dbReference type="EMBL" id="MCI35656.1"/>
    </source>
</evidence>
<name>A0A392RIL1_9FABA</name>
<reference evidence="1 2" key="1">
    <citation type="journal article" date="2018" name="Front. Plant Sci.">
        <title>Red Clover (Trifolium pratense) and Zigzag Clover (T. medium) - A Picture of Genomic Similarities and Differences.</title>
        <authorList>
            <person name="Dluhosova J."/>
            <person name="Istvanek J."/>
            <person name="Nedelnik J."/>
            <person name="Repkova J."/>
        </authorList>
    </citation>
    <scope>NUCLEOTIDE SEQUENCE [LARGE SCALE GENOMIC DNA]</scope>
    <source>
        <strain evidence="2">cv. 10/8</strain>
        <tissue evidence="1">Leaf</tissue>
    </source>
</reference>
<protein>
    <submittedName>
        <fullName evidence="1">Uncharacterized protein</fullName>
    </submittedName>
</protein>
<sequence>GKMMAVGSYSSKVEGEFPVPAIDGGRWVDDESTELLT</sequence>